<feature type="transmembrane region" description="Helical" evidence="1">
    <location>
        <begin position="156"/>
        <end position="179"/>
    </location>
</feature>
<dbReference type="EMBL" id="JBHTBY010000006">
    <property type="protein sequence ID" value="MFC7320708.1"/>
    <property type="molecule type" value="Genomic_DNA"/>
</dbReference>
<organism evidence="2 3">
    <name type="scientific">Halobacillus campisalis</name>
    <dbReference type="NCBI Taxonomy" id="435909"/>
    <lineage>
        <taxon>Bacteria</taxon>
        <taxon>Bacillati</taxon>
        <taxon>Bacillota</taxon>
        <taxon>Bacilli</taxon>
        <taxon>Bacillales</taxon>
        <taxon>Bacillaceae</taxon>
        <taxon>Halobacillus</taxon>
    </lineage>
</organism>
<dbReference type="InterPro" id="IPR014617">
    <property type="entry name" value="YphA_Bacsu"/>
</dbReference>
<reference evidence="3" key="1">
    <citation type="journal article" date="2019" name="Int. J. Syst. Evol. Microbiol.">
        <title>The Global Catalogue of Microorganisms (GCM) 10K type strain sequencing project: providing services to taxonomists for standard genome sequencing and annotation.</title>
        <authorList>
            <consortium name="The Broad Institute Genomics Platform"/>
            <consortium name="The Broad Institute Genome Sequencing Center for Infectious Disease"/>
            <person name="Wu L."/>
            <person name="Ma J."/>
        </authorList>
    </citation>
    <scope>NUCLEOTIDE SEQUENCE [LARGE SCALE GENOMIC DNA]</scope>
    <source>
        <strain evidence="3">CCUG 73951</strain>
    </source>
</reference>
<dbReference type="RefSeq" id="WP_289214316.1">
    <property type="nucleotide sequence ID" value="NZ_JAPVRC010000001.1"/>
</dbReference>
<sequence>MAGTYYWFAWAAFIMSFFFLNSRSVYKDGLIIFLLIQMISFTFFMKPYENMSMFLCLEACFGIYFWSERKQSVIGHLWAVLFIVLWSLIHILLLTNPVWYLFPGATAGLVLLMYIIHVFHVSLNRQIGLWILMNTLGILLVNSLRHPLGIDNFVDLMSLHTTLIKGIIILMVLEGVQFVRRSTYKIRRKKRRQALSGL</sequence>
<evidence type="ECO:0000256" key="1">
    <source>
        <dbReference type="SAM" id="Phobius"/>
    </source>
</evidence>
<keyword evidence="3" id="KW-1185">Reference proteome</keyword>
<feature type="transmembrane region" description="Helical" evidence="1">
    <location>
        <begin position="51"/>
        <end position="67"/>
    </location>
</feature>
<accession>A0ABW2K3F8</accession>
<keyword evidence="1" id="KW-0472">Membrane</keyword>
<evidence type="ECO:0000313" key="2">
    <source>
        <dbReference type="EMBL" id="MFC7320708.1"/>
    </source>
</evidence>
<gene>
    <name evidence="2" type="ORF">ACFQMN_07425</name>
</gene>
<feature type="transmembrane region" description="Helical" evidence="1">
    <location>
        <begin position="127"/>
        <end position="144"/>
    </location>
</feature>
<feature type="transmembrane region" description="Helical" evidence="1">
    <location>
        <begin position="29"/>
        <end position="45"/>
    </location>
</feature>
<keyword evidence="1" id="KW-0812">Transmembrane</keyword>
<feature type="transmembrane region" description="Helical" evidence="1">
    <location>
        <begin position="99"/>
        <end position="120"/>
    </location>
</feature>
<feature type="transmembrane region" description="Helical" evidence="1">
    <location>
        <begin position="74"/>
        <end position="93"/>
    </location>
</feature>
<dbReference type="Pfam" id="PF24124">
    <property type="entry name" value="YphA"/>
    <property type="match status" value="1"/>
</dbReference>
<protein>
    <submittedName>
        <fullName evidence="2">Uncharacterized protein</fullName>
    </submittedName>
</protein>
<comment type="caution">
    <text evidence="2">The sequence shown here is derived from an EMBL/GenBank/DDBJ whole genome shotgun (WGS) entry which is preliminary data.</text>
</comment>
<evidence type="ECO:0000313" key="3">
    <source>
        <dbReference type="Proteomes" id="UP001596494"/>
    </source>
</evidence>
<proteinExistence type="predicted"/>
<feature type="transmembrane region" description="Helical" evidence="1">
    <location>
        <begin position="6"/>
        <end position="22"/>
    </location>
</feature>
<keyword evidence="1" id="KW-1133">Transmembrane helix</keyword>
<name>A0ABW2K3F8_9BACI</name>
<dbReference type="Proteomes" id="UP001596494">
    <property type="component" value="Unassembled WGS sequence"/>
</dbReference>